<dbReference type="Gene3D" id="2.30.38.10">
    <property type="entry name" value="Luciferase, Domain 3"/>
    <property type="match status" value="1"/>
</dbReference>
<proteinExistence type="predicted"/>
<dbReference type="InterPro" id="IPR025110">
    <property type="entry name" value="AMP-bd_C"/>
</dbReference>
<dbReference type="InterPro" id="IPR045851">
    <property type="entry name" value="AMP-bd_C_sf"/>
</dbReference>
<dbReference type="Pfam" id="PF13193">
    <property type="entry name" value="AMP-binding_C"/>
    <property type="match status" value="1"/>
</dbReference>
<dbReference type="EMBL" id="SDOZ01000002">
    <property type="protein sequence ID" value="RXZ61086.1"/>
    <property type="molecule type" value="Genomic_DNA"/>
</dbReference>
<evidence type="ECO:0000313" key="4">
    <source>
        <dbReference type="Proteomes" id="UP000291269"/>
    </source>
</evidence>
<dbReference type="Gene3D" id="3.40.50.980">
    <property type="match status" value="2"/>
</dbReference>
<dbReference type="Proteomes" id="UP000291269">
    <property type="component" value="Unassembled WGS sequence"/>
</dbReference>
<dbReference type="GO" id="GO:0016877">
    <property type="term" value="F:ligase activity, forming carbon-sulfur bonds"/>
    <property type="evidence" value="ECO:0007669"/>
    <property type="project" value="UniProtKB-ARBA"/>
</dbReference>
<feature type="domain" description="AMP-binding enzyme C-terminal" evidence="2">
    <location>
        <begin position="447"/>
        <end position="521"/>
    </location>
</feature>
<accession>A0A4V1QV16</accession>
<dbReference type="AlphaFoldDB" id="A0A4V1QV16"/>
<dbReference type="PANTHER" id="PTHR43767">
    <property type="entry name" value="LONG-CHAIN-FATTY-ACID--COA LIGASE"/>
    <property type="match status" value="1"/>
</dbReference>
<protein>
    <recommendedName>
        <fullName evidence="5">Long-chain fatty acid--CoA ligase</fullName>
    </recommendedName>
</protein>
<evidence type="ECO:0000259" key="2">
    <source>
        <dbReference type="Pfam" id="PF13193"/>
    </source>
</evidence>
<keyword evidence="4" id="KW-1185">Reference proteome</keyword>
<evidence type="ECO:0000259" key="1">
    <source>
        <dbReference type="Pfam" id="PF00501"/>
    </source>
</evidence>
<reference evidence="3 4" key="1">
    <citation type="journal article" date="2019" name="Gut">
        <title>Antibiotics-induced monodominance of a novel gut bacterial order.</title>
        <authorList>
            <person name="Hildebrand F."/>
            <person name="Moitinho-Silva L."/>
            <person name="Blasche S."/>
            <person name="Jahn M.T."/>
            <person name="Gossmann T.I."/>
            <person name="Heuerta-Cepas J."/>
            <person name="Hercog R."/>
            <person name="Luetge M."/>
            <person name="Bahram M."/>
            <person name="Pryszlak A."/>
            <person name="Alves R.J."/>
            <person name="Waszak S.M."/>
            <person name="Zhu A."/>
            <person name="Ye L."/>
            <person name="Costea P.I."/>
            <person name="Aalvink S."/>
            <person name="Belzer C."/>
            <person name="Forslund S.K."/>
            <person name="Sunagawa S."/>
            <person name="Hentschel U."/>
            <person name="Merten C."/>
            <person name="Patil K.R."/>
            <person name="Benes V."/>
            <person name="Bork P."/>
        </authorList>
    </citation>
    <scope>NUCLEOTIDE SEQUENCE [LARGE SCALE GENOMIC DNA]</scope>
    <source>
        <strain evidence="3 4">HDS1380</strain>
    </source>
</reference>
<dbReference type="PROSITE" id="PS00455">
    <property type="entry name" value="AMP_BINDING"/>
    <property type="match status" value="1"/>
</dbReference>
<dbReference type="InterPro" id="IPR050237">
    <property type="entry name" value="ATP-dep_AMP-bd_enzyme"/>
</dbReference>
<dbReference type="InterPro" id="IPR020845">
    <property type="entry name" value="AMP-binding_CS"/>
</dbReference>
<organism evidence="3 4">
    <name type="scientific">Candidatus Borkfalkia ceftriaxoniphila</name>
    <dbReference type="NCBI Taxonomy" id="2508949"/>
    <lineage>
        <taxon>Bacteria</taxon>
        <taxon>Bacillati</taxon>
        <taxon>Bacillota</taxon>
        <taxon>Clostridia</taxon>
        <taxon>Christensenellales</taxon>
        <taxon>Christensenellaceae</taxon>
        <taxon>Candidatus Borkfalkia</taxon>
    </lineage>
</organism>
<gene>
    <name evidence="3" type="ORF">ESZ91_01515</name>
</gene>
<dbReference type="SUPFAM" id="SSF56801">
    <property type="entry name" value="Acetyl-CoA synthetase-like"/>
    <property type="match status" value="1"/>
</dbReference>
<comment type="caution">
    <text evidence="3">The sequence shown here is derived from an EMBL/GenBank/DDBJ whole genome shotgun (WGS) entry which is preliminary data.</text>
</comment>
<dbReference type="InterPro" id="IPR000873">
    <property type="entry name" value="AMP-dep_synth/lig_dom"/>
</dbReference>
<dbReference type="Pfam" id="PF00501">
    <property type="entry name" value="AMP-binding"/>
    <property type="match status" value="1"/>
</dbReference>
<evidence type="ECO:0008006" key="5">
    <source>
        <dbReference type="Google" id="ProtNLM"/>
    </source>
</evidence>
<dbReference type="Gene3D" id="3.30.300.30">
    <property type="match status" value="1"/>
</dbReference>
<feature type="domain" description="AMP-dependent synthetase/ligase" evidence="1">
    <location>
        <begin position="26"/>
        <end position="396"/>
    </location>
</feature>
<dbReference type="RefSeq" id="WP_129223414.1">
    <property type="nucleotide sequence ID" value="NZ_SDOZ01000002.1"/>
</dbReference>
<evidence type="ECO:0000313" key="3">
    <source>
        <dbReference type="EMBL" id="RXZ61086.1"/>
    </source>
</evidence>
<dbReference type="OrthoDB" id="9778383at2"/>
<sequence length="535" mass="59401">MFEREITPALSMYQAARLNLSGSTIRTAISFYGNRISFDQVFVLIDALAESFSARFHIGKGDTITLCMPNSPSALLAFYAANKLGAAVNLVHPYIPPEKLSESAKKTDSKLIVVYDAYPHAGEEKPAFGVPVLESDCGWFMGAAARAYYRMTNKKLGWGEKLEKLLKKKRGPSLPSVNFAQAEPAVYLASGGTTGEPKIIVHNNYTFNLLCSKAQEFLSEPLENYVSLYNVLPIFHGFGLCINMHMCMIMRRTNIMCIKFDAKRCARQIQKERANILTGVPTMYLKLMGEKTFTGGDLSSIKDVFVGGDSAPRALIEKFDEVLKRGNSNAHMYEGYGLTETVTVCLVNTREHNRPGSIGYPLSDTRVCIVKNGKKLPAGEVGEIYIRTPLFMQGYLGNGEQPFERLEGETWLKTGDYGYLDEDGFLYFKQRIKNMIKVSGVPVYPSEIESVALLCPKVKKACAVGVSDTVKGQVVKLYVESADGDSLKEELLSLCRAKLIAYAVPKFIEVRDRLPVNLIGKIDRKSLEEENPKNT</sequence>
<dbReference type="PANTHER" id="PTHR43767:SF10">
    <property type="entry name" value="SURFACTIN SYNTHASE SUBUNIT 1"/>
    <property type="match status" value="1"/>
</dbReference>
<name>A0A4V1QV16_9FIRM</name>